<keyword evidence="1" id="KW-0808">Transferase</keyword>
<dbReference type="GO" id="GO:0016757">
    <property type="term" value="F:glycosyltransferase activity"/>
    <property type="evidence" value="ECO:0007669"/>
    <property type="project" value="UniProtKB-KW"/>
</dbReference>
<dbReference type="PANTHER" id="PTHR12526:SF635">
    <property type="entry name" value="GLYCOSYL TRANSFERASE GROUP 1"/>
    <property type="match status" value="1"/>
</dbReference>
<evidence type="ECO:0000313" key="1">
    <source>
        <dbReference type="EMBL" id="WPJ97729.1"/>
    </source>
</evidence>
<sequence>MRVVQINSSDTGGAARAALRLHAGMLMQGVDSRFLVKNKNAEDSPVTKIPYHEYRRGLSRYLRTRWDWRRQRHLQSGRKTSTFFSECRSDFRPAHFEEILRDVDIQHLHWTPWLIDWPTILPWMVSRAPIVWTLHDMNVLQGIWHYTPAENDFTPRLKRLDQQTLERKRAVLSALPTSRLVFVAPSRWLYDSLKERDHTSRFLCKCIPYGIDTATFAPIDKYQARAALGLPRDKKIVGFACESVADPRKGGQLLQQALLGIEDADLVRVSVGTSAIEASERHIALGRLDSDEKLALFYSSLDLFAVPSLQDNLPNTVLESMACGTPCVGFDVGGLPDMIRPGHTGFLAPVGDVQALSAQISKAVSDCGQLEVYGANCREVALNEYTLELQAKRYIDLYQQLLSEGS</sequence>
<evidence type="ECO:0000313" key="2">
    <source>
        <dbReference type="Proteomes" id="UP001324993"/>
    </source>
</evidence>
<dbReference type="PANTHER" id="PTHR12526">
    <property type="entry name" value="GLYCOSYLTRANSFERASE"/>
    <property type="match status" value="1"/>
</dbReference>
<reference evidence="1 2" key="1">
    <citation type="submission" date="2023-11" db="EMBL/GenBank/DDBJ databases">
        <title>Coraliomargarita sp. nov., isolated from marine algae.</title>
        <authorList>
            <person name="Lee J.K."/>
            <person name="Baek J.H."/>
            <person name="Kim J.M."/>
            <person name="Choi D.G."/>
            <person name="Jeon C.O."/>
        </authorList>
    </citation>
    <scope>NUCLEOTIDE SEQUENCE [LARGE SCALE GENOMIC DNA]</scope>
    <source>
        <strain evidence="1 2">J2-16</strain>
    </source>
</reference>
<protein>
    <submittedName>
        <fullName evidence="1">Glycosyltransferase</fullName>
        <ecNumber evidence="1">2.4.-.-</ecNumber>
    </submittedName>
</protein>
<dbReference type="EMBL" id="CP138858">
    <property type="protein sequence ID" value="WPJ97729.1"/>
    <property type="molecule type" value="Genomic_DNA"/>
</dbReference>
<organism evidence="1 2">
    <name type="scientific">Coraliomargarita algicola</name>
    <dbReference type="NCBI Taxonomy" id="3092156"/>
    <lineage>
        <taxon>Bacteria</taxon>
        <taxon>Pseudomonadati</taxon>
        <taxon>Verrucomicrobiota</taxon>
        <taxon>Opitutia</taxon>
        <taxon>Puniceicoccales</taxon>
        <taxon>Coraliomargaritaceae</taxon>
        <taxon>Coraliomargarita</taxon>
    </lineage>
</organism>
<proteinExistence type="predicted"/>
<keyword evidence="2" id="KW-1185">Reference proteome</keyword>
<dbReference type="SUPFAM" id="SSF53756">
    <property type="entry name" value="UDP-Glycosyltransferase/glycogen phosphorylase"/>
    <property type="match status" value="1"/>
</dbReference>
<dbReference type="Proteomes" id="UP001324993">
    <property type="component" value="Chromosome"/>
</dbReference>
<dbReference type="Pfam" id="PF13692">
    <property type="entry name" value="Glyco_trans_1_4"/>
    <property type="match status" value="1"/>
</dbReference>
<dbReference type="Gene3D" id="3.40.50.2000">
    <property type="entry name" value="Glycogen Phosphorylase B"/>
    <property type="match status" value="2"/>
</dbReference>
<gene>
    <name evidence="1" type="ORF">SH580_08400</name>
</gene>
<name>A0ABZ0RXJ7_9BACT</name>
<dbReference type="EC" id="2.4.-.-" evidence="1"/>
<keyword evidence="1" id="KW-0328">Glycosyltransferase</keyword>
<accession>A0ABZ0RXJ7</accession>